<gene>
    <name evidence="1" type="ORF">PS673_05808</name>
</gene>
<proteinExistence type="predicted"/>
<accession>A0A5E7QBX6</accession>
<dbReference type="EMBL" id="CABVHB010000143">
    <property type="protein sequence ID" value="VVN46761.1"/>
    <property type="molecule type" value="Genomic_DNA"/>
</dbReference>
<organism evidence="1 2">
    <name type="scientific">Pseudomonas fluorescens</name>
    <dbReference type="NCBI Taxonomy" id="294"/>
    <lineage>
        <taxon>Bacteria</taxon>
        <taxon>Pseudomonadati</taxon>
        <taxon>Pseudomonadota</taxon>
        <taxon>Gammaproteobacteria</taxon>
        <taxon>Pseudomonadales</taxon>
        <taxon>Pseudomonadaceae</taxon>
        <taxon>Pseudomonas</taxon>
    </lineage>
</organism>
<reference evidence="1 2" key="1">
    <citation type="submission" date="2019-09" db="EMBL/GenBank/DDBJ databases">
        <authorList>
            <person name="Chandra G."/>
            <person name="Truman W A."/>
        </authorList>
    </citation>
    <scope>NUCLEOTIDE SEQUENCE [LARGE SCALE GENOMIC DNA]</scope>
    <source>
        <strain evidence="1">PS673</strain>
    </source>
</reference>
<protein>
    <submittedName>
        <fullName evidence="1">Uncharacterized protein</fullName>
    </submittedName>
</protein>
<sequence length="44" mass="4614">MLPVTAVSSWVETVSLASVKLSSTGVTLMVRVEVTLLPEPSVTV</sequence>
<name>A0A5E7QBX6_PSEFL</name>
<dbReference type="Proteomes" id="UP000344274">
    <property type="component" value="Unassembled WGS sequence"/>
</dbReference>
<evidence type="ECO:0000313" key="2">
    <source>
        <dbReference type="Proteomes" id="UP000344274"/>
    </source>
</evidence>
<dbReference type="AlphaFoldDB" id="A0A5E7QBX6"/>
<evidence type="ECO:0000313" key="1">
    <source>
        <dbReference type="EMBL" id="VVN46761.1"/>
    </source>
</evidence>